<reference evidence="3" key="1">
    <citation type="journal article" date="2019" name="Int. J. Syst. Evol. Microbiol.">
        <title>The Global Catalogue of Microorganisms (GCM) 10K type strain sequencing project: providing services to taxonomists for standard genome sequencing and annotation.</title>
        <authorList>
            <consortium name="The Broad Institute Genomics Platform"/>
            <consortium name="The Broad Institute Genome Sequencing Center for Infectious Disease"/>
            <person name="Wu L."/>
            <person name="Ma J."/>
        </authorList>
    </citation>
    <scope>NUCLEOTIDE SEQUENCE [LARGE SCALE GENOMIC DNA]</scope>
    <source>
        <strain evidence="3">JCM 12165</strain>
    </source>
</reference>
<dbReference type="Pfam" id="PF05685">
    <property type="entry name" value="Uma2"/>
    <property type="match status" value="1"/>
</dbReference>
<accession>A0ABW4FFK4</accession>
<comment type="caution">
    <text evidence="2">The sequence shown here is derived from an EMBL/GenBank/DDBJ whole genome shotgun (WGS) entry which is preliminary data.</text>
</comment>
<keyword evidence="2" id="KW-0540">Nuclease</keyword>
<dbReference type="RefSeq" id="WP_343970164.1">
    <property type="nucleotide sequence ID" value="NZ_BAAAJG010000001.1"/>
</dbReference>
<keyword evidence="3" id="KW-1185">Reference proteome</keyword>
<sequence length="191" mass="21356">MSVDTLYEAVFAHGGPWTEDEYFALPETPARIELVDGMLVVSPLSSVPHHRLVYELTHLLRTTCPDGRWEALPGGNVRLWQDHIRIPDVVVARSGLDVLYVDADDVLLLAEVTSPGNFRQDRIVKHTDYAEAGIAFYLRVDLHDGVGEVRASAFELVDGSYREYATAPDGVLRLERPWPLEADLRALARGH</sequence>
<proteinExistence type="predicted"/>
<dbReference type="SUPFAM" id="SSF52980">
    <property type="entry name" value="Restriction endonuclease-like"/>
    <property type="match status" value="1"/>
</dbReference>
<keyword evidence="2" id="KW-0378">Hydrolase</keyword>
<dbReference type="GO" id="GO:0004519">
    <property type="term" value="F:endonuclease activity"/>
    <property type="evidence" value="ECO:0007669"/>
    <property type="project" value="UniProtKB-KW"/>
</dbReference>
<dbReference type="PANTHER" id="PTHR35400">
    <property type="entry name" value="SLR1083 PROTEIN"/>
    <property type="match status" value="1"/>
</dbReference>
<organism evidence="2 3">
    <name type="scientific">Pseudonocardia aurantiaca</name>
    <dbReference type="NCBI Taxonomy" id="75290"/>
    <lineage>
        <taxon>Bacteria</taxon>
        <taxon>Bacillati</taxon>
        <taxon>Actinomycetota</taxon>
        <taxon>Actinomycetes</taxon>
        <taxon>Pseudonocardiales</taxon>
        <taxon>Pseudonocardiaceae</taxon>
        <taxon>Pseudonocardia</taxon>
    </lineage>
</organism>
<dbReference type="InterPro" id="IPR011335">
    <property type="entry name" value="Restrct_endonuc-II-like"/>
</dbReference>
<name>A0ABW4FFK4_9PSEU</name>
<evidence type="ECO:0000313" key="2">
    <source>
        <dbReference type="EMBL" id="MFD1528762.1"/>
    </source>
</evidence>
<dbReference type="Proteomes" id="UP001597145">
    <property type="component" value="Unassembled WGS sequence"/>
</dbReference>
<dbReference type="EMBL" id="JBHUCP010000003">
    <property type="protein sequence ID" value="MFD1528762.1"/>
    <property type="molecule type" value="Genomic_DNA"/>
</dbReference>
<protein>
    <submittedName>
        <fullName evidence="2">Uma2 family endonuclease</fullName>
    </submittedName>
</protein>
<dbReference type="Gene3D" id="3.90.1570.10">
    <property type="entry name" value="tt1808, chain A"/>
    <property type="match status" value="1"/>
</dbReference>
<feature type="domain" description="Putative restriction endonuclease" evidence="1">
    <location>
        <begin position="20"/>
        <end position="179"/>
    </location>
</feature>
<dbReference type="PANTHER" id="PTHR35400:SF3">
    <property type="entry name" value="SLL1072 PROTEIN"/>
    <property type="match status" value="1"/>
</dbReference>
<evidence type="ECO:0000259" key="1">
    <source>
        <dbReference type="Pfam" id="PF05685"/>
    </source>
</evidence>
<keyword evidence="2" id="KW-0255">Endonuclease</keyword>
<gene>
    <name evidence="2" type="ORF">ACFSCY_04835</name>
</gene>
<dbReference type="InterPro" id="IPR012296">
    <property type="entry name" value="Nuclease_put_TT1808"/>
</dbReference>
<evidence type="ECO:0000313" key="3">
    <source>
        <dbReference type="Proteomes" id="UP001597145"/>
    </source>
</evidence>
<dbReference type="InterPro" id="IPR008538">
    <property type="entry name" value="Uma2"/>
</dbReference>
<dbReference type="CDD" id="cd06260">
    <property type="entry name" value="DUF820-like"/>
    <property type="match status" value="1"/>
</dbReference>